<sequence>MAAPATAIWTLDPHTQAKHVILRKYVDQWLPILSHGRFPKVVFIDGFAGPGVYEDGSDGSPIIALKAFLDHASPITAQVHFHFVEEKGQRADVLAREISKLLEARGKPSNLHYTIYAGETFVEAYPKIIAAKSSSSAPMLAFIDPFGWTGAPISIVEDILGRQSSEVLMNFMFEEINRFLAQPEQADNFDALFGGPDWRRFIHTKGTERKVGIREYYAERLSTLAGARFVRFFEMRNSRDLTDYFLFFATKSQKGLLAMKRAMWRVDDSGAFIFSDATNPNQLVLLDGGPDGREIERQILRQFKGQVVKVPEIMQFVVEETAYLDTHFKSVLKAMEEATPPRLEVVDAPQRRRRGTFPDTVTIRFP</sequence>
<dbReference type="NCBIfam" id="TIGR04474">
    <property type="entry name" value="tcm_partner"/>
    <property type="match status" value="1"/>
</dbReference>
<evidence type="ECO:0000313" key="2">
    <source>
        <dbReference type="Proteomes" id="UP001144323"/>
    </source>
</evidence>
<dbReference type="InterPro" id="IPR031009">
    <property type="entry name" value="Tcm_partner"/>
</dbReference>
<organism evidence="1 2">
    <name type="scientific">Methylocystis echinoides</name>
    <dbReference type="NCBI Taxonomy" id="29468"/>
    <lineage>
        <taxon>Bacteria</taxon>
        <taxon>Pseudomonadati</taxon>
        <taxon>Pseudomonadota</taxon>
        <taxon>Alphaproteobacteria</taxon>
        <taxon>Hyphomicrobiales</taxon>
        <taxon>Methylocystaceae</taxon>
        <taxon>Methylocystis</taxon>
    </lineage>
</organism>
<accession>A0A9W6GYH5</accession>
<reference evidence="1" key="1">
    <citation type="journal article" date="2023" name="Int. J. Syst. Evol. Microbiol.">
        <title>Methylocystis iwaonis sp. nov., a type II methane-oxidizing bacterium from surface soil of a rice paddy field in Japan, and emended description of the genus Methylocystis (ex Whittenbury et al. 1970) Bowman et al. 1993.</title>
        <authorList>
            <person name="Kaise H."/>
            <person name="Sawadogo J.B."/>
            <person name="Alam M.S."/>
            <person name="Ueno C."/>
            <person name="Dianou D."/>
            <person name="Shinjo R."/>
            <person name="Asakawa S."/>
        </authorList>
    </citation>
    <scope>NUCLEOTIDE SEQUENCE</scope>
    <source>
        <strain evidence="1">LMG27198</strain>
    </source>
</reference>
<comment type="caution">
    <text evidence="1">The sequence shown here is derived from an EMBL/GenBank/DDBJ whole genome shotgun (WGS) entry which is preliminary data.</text>
</comment>
<gene>
    <name evidence="1" type="ORF">LMG27198_43190</name>
</gene>
<name>A0A9W6GYH5_9HYPH</name>
<protein>
    <recommendedName>
        <fullName evidence="3">Three-Cys-motif partner protein TcmP</fullName>
    </recommendedName>
</protein>
<keyword evidence="2" id="KW-1185">Reference proteome</keyword>
<dbReference type="AlphaFoldDB" id="A0A9W6GYH5"/>
<evidence type="ECO:0008006" key="3">
    <source>
        <dbReference type="Google" id="ProtNLM"/>
    </source>
</evidence>
<dbReference type="RefSeq" id="WP_281806105.1">
    <property type="nucleotide sequence ID" value="NZ_BSEC01000003.1"/>
</dbReference>
<dbReference type="Proteomes" id="UP001144323">
    <property type="component" value="Unassembled WGS sequence"/>
</dbReference>
<evidence type="ECO:0000313" key="1">
    <source>
        <dbReference type="EMBL" id="GLI95327.1"/>
    </source>
</evidence>
<proteinExistence type="predicted"/>
<dbReference type="EMBL" id="BSEC01000003">
    <property type="protein sequence ID" value="GLI95327.1"/>
    <property type="molecule type" value="Genomic_DNA"/>
</dbReference>